<dbReference type="Gene3D" id="1.10.10.10">
    <property type="entry name" value="Winged helix-like DNA-binding domain superfamily/Winged helix DNA-binding domain"/>
    <property type="match status" value="1"/>
</dbReference>
<dbReference type="PROSITE" id="PS51755">
    <property type="entry name" value="OMPR_PHOB"/>
    <property type="match status" value="1"/>
</dbReference>
<evidence type="ECO:0000256" key="3">
    <source>
        <dbReference type="ARBA" id="ARBA00023125"/>
    </source>
</evidence>
<evidence type="ECO:0000313" key="7">
    <source>
        <dbReference type="Proteomes" id="UP000677913"/>
    </source>
</evidence>
<evidence type="ECO:0000313" key="6">
    <source>
        <dbReference type="EMBL" id="MBS2963532.1"/>
    </source>
</evidence>
<feature type="DNA-binding region" description="OmpR/PhoB-type" evidence="4">
    <location>
        <begin position="30"/>
        <end position="129"/>
    </location>
</feature>
<dbReference type="RefSeq" id="WP_211467319.1">
    <property type="nucleotide sequence ID" value="NZ_JAGSXH010000028.1"/>
</dbReference>
<keyword evidence="3 4" id="KW-0238">DNA-binding</keyword>
<dbReference type="AlphaFoldDB" id="A0A8J8BB10"/>
<dbReference type="SMART" id="SM00862">
    <property type="entry name" value="Trans_reg_C"/>
    <property type="match status" value="1"/>
</dbReference>
<dbReference type="Proteomes" id="UP000677913">
    <property type="component" value="Unassembled WGS sequence"/>
</dbReference>
<feature type="domain" description="OmpR/PhoB-type" evidence="5">
    <location>
        <begin position="30"/>
        <end position="129"/>
    </location>
</feature>
<dbReference type="InterPro" id="IPR016032">
    <property type="entry name" value="Sig_transdc_resp-reg_C-effctor"/>
</dbReference>
<reference evidence="6" key="1">
    <citation type="submission" date="2021-04" db="EMBL/GenBank/DDBJ databases">
        <title>Genome based classification of Actinospica acidithermotolerans sp. nov., an actinobacterium isolated from an Indonesian hot spring.</title>
        <authorList>
            <person name="Kusuma A.B."/>
            <person name="Putra K.E."/>
            <person name="Nafisah S."/>
            <person name="Loh J."/>
            <person name="Nouioui I."/>
            <person name="Goodfellow M."/>
        </authorList>
    </citation>
    <scope>NUCLEOTIDE SEQUENCE</scope>
    <source>
        <strain evidence="6">DSM 45618</strain>
    </source>
</reference>
<dbReference type="GO" id="GO:0006355">
    <property type="term" value="P:regulation of DNA-templated transcription"/>
    <property type="evidence" value="ECO:0007669"/>
    <property type="project" value="InterPro"/>
</dbReference>
<evidence type="ECO:0000256" key="2">
    <source>
        <dbReference type="ARBA" id="ARBA00023012"/>
    </source>
</evidence>
<dbReference type="InterPro" id="IPR039420">
    <property type="entry name" value="WalR-like"/>
</dbReference>
<name>A0A8J8BB10_9ACTN</name>
<comment type="caution">
    <text evidence="6">The sequence shown here is derived from an EMBL/GenBank/DDBJ whole genome shotgun (WGS) entry which is preliminary data.</text>
</comment>
<dbReference type="PANTHER" id="PTHR48111:SF40">
    <property type="entry name" value="PHOSPHATE REGULON TRANSCRIPTIONAL REGULATORY PROTEIN PHOB"/>
    <property type="match status" value="1"/>
</dbReference>
<evidence type="ECO:0000256" key="1">
    <source>
        <dbReference type="ARBA" id="ARBA00022553"/>
    </source>
</evidence>
<dbReference type="GO" id="GO:0005829">
    <property type="term" value="C:cytosol"/>
    <property type="evidence" value="ECO:0007669"/>
    <property type="project" value="TreeGrafter"/>
</dbReference>
<evidence type="ECO:0000256" key="4">
    <source>
        <dbReference type="PROSITE-ProRule" id="PRU01091"/>
    </source>
</evidence>
<protein>
    <submittedName>
        <fullName evidence="6">Response regulator transcription factor</fullName>
    </submittedName>
</protein>
<organism evidence="6 7">
    <name type="scientific">Actinocrinis puniceicyclus</name>
    <dbReference type="NCBI Taxonomy" id="977794"/>
    <lineage>
        <taxon>Bacteria</taxon>
        <taxon>Bacillati</taxon>
        <taxon>Actinomycetota</taxon>
        <taxon>Actinomycetes</taxon>
        <taxon>Catenulisporales</taxon>
        <taxon>Actinospicaceae</taxon>
        <taxon>Actinocrinis</taxon>
    </lineage>
</organism>
<dbReference type="SUPFAM" id="SSF46894">
    <property type="entry name" value="C-terminal effector domain of the bipartite response regulators"/>
    <property type="match status" value="1"/>
</dbReference>
<evidence type="ECO:0000259" key="5">
    <source>
        <dbReference type="PROSITE" id="PS51755"/>
    </source>
</evidence>
<keyword evidence="7" id="KW-1185">Reference proteome</keyword>
<dbReference type="GO" id="GO:0000156">
    <property type="term" value="F:phosphorelay response regulator activity"/>
    <property type="evidence" value="ECO:0007669"/>
    <property type="project" value="TreeGrafter"/>
</dbReference>
<dbReference type="PANTHER" id="PTHR48111">
    <property type="entry name" value="REGULATOR OF RPOS"/>
    <property type="match status" value="1"/>
</dbReference>
<gene>
    <name evidence="6" type="ORF">KGA66_10775</name>
</gene>
<dbReference type="GO" id="GO:0000976">
    <property type="term" value="F:transcription cis-regulatory region binding"/>
    <property type="evidence" value="ECO:0007669"/>
    <property type="project" value="TreeGrafter"/>
</dbReference>
<dbReference type="Pfam" id="PF00486">
    <property type="entry name" value="Trans_reg_C"/>
    <property type="match status" value="1"/>
</dbReference>
<accession>A0A8J8BB10</accession>
<dbReference type="GO" id="GO:0032993">
    <property type="term" value="C:protein-DNA complex"/>
    <property type="evidence" value="ECO:0007669"/>
    <property type="project" value="TreeGrafter"/>
</dbReference>
<dbReference type="CDD" id="cd00383">
    <property type="entry name" value="trans_reg_C"/>
    <property type="match status" value="1"/>
</dbReference>
<dbReference type="EMBL" id="JAGSXH010000028">
    <property type="protein sequence ID" value="MBS2963532.1"/>
    <property type="molecule type" value="Genomic_DNA"/>
</dbReference>
<dbReference type="InterPro" id="IPR036388">
    <property type="entry name" value="WH-like_DNA-bd_sf"/>
</dbReference>
<sequence length="131" mass="14617">MTTGTTRPSPSAHSTHAAYVAVAPQTLGRLRLLTVGSVELNLDGMAVRIAGRGVHMAPKEFELLAVLMQNAGRLLTRRQLLDAVWGEDYPDRNKTLDVHIRRLRRHLEVDPDAYARMRTVRGLGYVFDIAD</sequence>
<keyword evidence="2" id="KW-0902">Two-component regulatory system</keyword>
<dbReference type="InterPro" id="IPR001867">
    <property type="entry name" value="OmpR/PhoB-type_DNA-bd"/>
</dbReference>
<proteinExistence type="predicted"/>
<keyword evidence="1" id="KW-0597">Phosphoprotein</keyword>